<dbReference type="Gene3D" id="1.10.10.10">
    <property type="entry name" value="Winged helix-like DNA-binding domain superfamily/Winged helix DNA-binding domain"/>
    <property type="match status" value="1"/>
</dbReference>
<sequence length="113" mass="13180">MATEEESPPPSMDTVLNVLEKRYRRRLLVALLEHNPQVADNPQISSDTESATENLETLTIHTWHKHLPKLEESEFIEWDRDTNSIQKGPQFDEIQPLLELLQNHADELPDDWL</sequence>
<dbReference type="OrthoDB" id="174098at2157"/>
<name>A0A2Z2HP95_9EURY</name>
<evidence type="ECO:0000313" key="2">
    <source>
        <dbReference type="Proteomes" id="UP000250088"/>
    </source>
</evidence>
<evidence type="ECO:0000313" key="1">
    <source>
        <dbReference type="EMBL" id="ARS88829.1"/>
    </source>
</evidence>
<keyword evidence="2" id="KW-1185">Reference proteome</keyword>
<protein>
    <submittedName>
        <fullName evidence="1">Transcriptional regulator</fullName>
    </submittedName>
</protein>
<gene>
    <name evidence="1" type="ORF">B1756_03030</name>
</gene>
<dbReference type="AlphaFoldDB" id="A0A2Z2HP95"/>
<reference evidence="2" key="1">
    <citation type="submission" date="2017-02" db="EMBL/GenBank/DDBJ databases">
        <title>Natronthermophilus aegyptiacus gen. nov.,sp. nov., an aerobic, extremely halophilic alkalithermophilic archaeon isolated from the athalassohaline Wadi An Natrun, Egypt.</title>
        <authorList>
            <person name="Zhao B."/>
        </authorList>
    </citation>
    <scope>NUCLEOTIDE SEQUENCE [LARGE SCALE GENOMIC DNA]</scope>
    <source>
        <strain evidence="2">JW/NM-HA 15</strain>
    </source>
</reference>
<accession>A0A2Z2HP95</accession>
<dbReference type="InterPro" id="IPR036388">
    <property type="entry name" value="WH-like_DNA-bd_sf"/>
</dbReference>
<organism evidence="1 2">
    <name type="scientific">Natrarchaeobaculum aegyptiacum</name>
    <dbReference type="NCBI Taxonomy" id="745377"/>
    <lineage>
        <taxon>Archaea</taxon>
        <taxon>Methanobacteriati</taxon>
        <taxon>Methanobacteriota</taxon>
        <taxon>Stenosarchaea group</taxon>
        <taxon>Halobacteria</taxon>
        <taxon>Halobacteriales</taxon>
        <taxon>Natrialbaceae</taxon>
        <taxon>Natrarchaeobaculum</taxon>
    </lineage>
</organism>
<dbReference type="RefSeq" id="WP_086887214.1">
    <property type="nucleotide sequence ID" value="NZ_CP019893.1"/>
</dbReference>
<dbReference type="Proteomes" id="UP000250088">
    <property type="component" value="Chromosome"/>
</dbReference>
<proteinExistence type="predicted"/>
<dbReference type="GeneID" id="32893019"/>
<dbReference type="EMBL" id="CP019893">
    <property type="protein sequence ID" value="ARS88829.1"/>
    <property type="molecule type" value="Genomic_DNA"/>
</dbReference>
<dbReference type="KEGG" id="naj:B1756_03030"/>